<keyword evidence="6" id="KW-0915">Sodium</keyword>
<keyword evidence="7" id="KW-0406">Ion transport</keyword>
<dbReference type="Proteomes" id="UP000249065">
    <property type="component" value="Unassembled WGS sequence"/>
</dbReference>
<organism evidence="12 13">
    <name type="scientific">Roseicella frigidaeris</name>
    <dbReference type="NCBI Taxonomy" id="2230885"/>
    <lineage>
        <taxon>Bacteria</taxon>
        <taxon>Pseudomonadati</taxon>
        <taxon>Pseudomonadota</taxon>
        <taxon>Alphaproteobacteria</taxon>
        <taxon>Acetobacterales</taxon>
        <taxon>Roseomonadaceae</taxon>
        <taxon>Roseicella</taxon>
    </lineage>
</organism>
<feature type="transmembrane region" description="Helical" evidence="10">
    <location>
        <begin position="83"/>
        <end position="105"/>
    </location>
</feature>
<keyword evidence="3" id="KW-1003">Cell membrane</keyword>
<evidence type="ECO:0000256" key="10">
    <source>
        <dbReference type="SAM" id="Phobius"/>
    </source>
</evidence>
<feature type="transmembrane region" description="Helical" evidence="10">
    <location>
        <begin position="234"/>
        <end position="251"/>
    </location>
</feature>
<dbReference type="AlphaFoldDB" id="A0A327M908"/>
<feature type="domain" description="Cation/H+ exchanger transmembrane" evidence="11">
    <location>
        <begin position="10"/>
        <end position="402"/>
    </location>
</feature>
<evidence type="ECO:0000256" key="7">
    <source>
        <dbReference type="ARBA" id="ARBA00023065"/>
    </source>
</evidence>
<dbReference type="GO" id="GO:0051453">
    <property type="term" value="P:regulation of intracellular pH"/>
    <property type="evidence" value="ECO:0007669"/>
    <property type="project" value="TreeGrafter"/>
</dbReference>
<evidence type="ECO:0000256" key="2">
    <source>
        <dbReference type="ARBA" id="ARBA00022448"/>
    </source>
</evidence>
<keyword evidence="13" id="KW-1185">Reference proteome</keyword>
<keyword evidence="5 10" id="KW-1133">Transmembrane helix</keyword>
<keyword evidence="8 10" id="KW-0472">Membrane</keyword>
<feature type="transmembrane region" description="Helical" evidence="10">
    <location>
        <begin position="345"/>
        <end position="365"/>
    </location>
</feature>
<dbReference type="RefSeq" id="WP_111470066.1">
    <property type="nucleotide sequence ID" value="NZ_QLIX01000007.1"/>
</dbReference>
<dbReference type="OrthoDB" id="9809206at2"/>
<evidence type="ECO:0000256" key="9">
    <source>
        <dbReference type="ARBA" id="ARBA00023201"/>
    </source>
</evidence>
<keyword evidence="2" id="KW-0813">Transport</keyword>
<comment type="caution">
    <text evidence="12">The sequence shown here is derived from an EMBL/GenBank/DDBJ whole genome shotgun (WGS) entry which is preliminary data.</text>
</comment>
<gene>
    <name evidence="12" type="ORF">DOO78_12290</name>
</gene>
<comment type="subcellular location">
    <subcellularLocation>
        <location evidence="1">Cell membrane</location>
        <topology evidence="1">Multi-pass membrane protein</topology>
    </subcellularLocation>
</comment>
<evidence type="ECO:0000256" key="8">
    <source>
        <dbReference type="ARBA" id="ARBA00023136"/>
    </source>
</evidence>
<dbReference type="GO" id="GO:0015385">
    <property type="term" value="F:sodium:proton antiporter activity"/>
    <property type="evidence" value="ECO:0007669"/>
    <property type="project" value="InterPro"/>
</dbReference>
<evidence type="ECO:0000313" key="12">
    <source>
        <dbReference type="EMBL" id="RAI58846.1"/>
    </source>
</evidence>
<dbReference type="InterPro" id="IPR006153">
    <property type="entry name" value="Cation/H_exchanger_TM"/>
</dbReference>
<dbReference type="GO" id="GO:0098719">
    <property type="term" value="P:sodium ion import across plasma membrane"/>
    <property type="evidence" value="ECO:0007669"/>
    <property type="project" value="TreeGrafter"/>
</dbReference>
<feature type="transmembrane region" description="Helical" evidence="10">
    <location>
        <begin position="303"/>
        <end position="324"/>
    </location>
</feature>
<evidence type="ECO:0000256" key="3">
    <source>
        <dbReference type="ARBA" id="ARBA00022475"/>
    </source>
</evidence>
<dbReference type="Pfam" id="PF00999">
    <property type="entry name" value="Na_H_Exchanger"/>
    <property type="match status" value="1"/>
</dbReference>
<protein>
    <recommendedName>
        <fullName evidence="11">Cation/H+ exchanger transmembrane domain-containing protein</fullName>
    </recommendedName>
</protein>
<dbReference type="InterPro" id="IPR018422">
    <property type="entry name" value="Cation/H_exchanger_CPA1"/>
</dbReference>
<evidence type="ECO:0000256" key="1">
    <source>
        <dbReference type="ARBA" id="ARBA00004651"/>
    </source>
</evidence>
<feature type="transmembrane region" description="Helical" evidence="10">
    <location>
        <begin position="211"/>
        <end position="228"/>
    </location>
</feature>
<evidence type="ECO:0000313" key="13">
    <source>
        <dbReference type="Proteomes" id="UP000249065"/>
    </source>
</evidence>
<name>A0A327M908_9PROT</name>
<dbReference type="GO" id="GO:0005886">
    <property type="term" value="C:plasma membrane"/>
    <property type="evidence" value="ECO:0007669"/>
    <property type="project" value="UniProtKB-SubCell"/>
</dbReference>
<feature type="transmembrane region" description="Helical" evidence="10">
    <location>
        <begin position="179"/>
        <end position="199"/>
    </location>
</feature>
<keyword evidence="9" id="KW-0739">Sodium transport</keyword>
<evidence type="ECO:0000256" key="5">
    <source>
        <dbReference type="ARBA" id="ARBA00022989"/>
    </source>
</evidence>
<dbReference type="PANTHER" id="PTHR10110:SF86">
    <property type="entry name" value="SODIUM_HYDROGEN EXCHANGER 7"/>
    <property type="match status" value="1"/>
</dbReference>
<feature type="transmembrane region" description="Helical" evidence="10">
    <location>
        <begin position="377"/>
        <end position="397"/>
    </location>
</feature>
<feature type="transmembrane region" description="Helical" evidence="10">
    <location>
        <begin position="111"/>
        <end position="133"/>
    </location>
</feature>
<dbReference type="Gene3D" id="6.10.140.1330">
    <property type="match status" value="1"/>
</dbReference>
<evidence type="ECO:0000256" key="4">
    <source>
        <dbReference type="ARBA" id="ARBA00022692"/>
    </source>
</evidence>
<feature type="transmembrane region" description="Helical" evidence="10">
    <location>
        <begin position="263"/>
        <end position="283"/>
    </location>
</feature>
<dbReference type="PANTHER" id="PTHR10110">
    <property type="entry name" value="SODIUM/HYDROGEN EXCHANGER"/>
    <property type="match status" value="1"/>
</dbReference>
<proteinExistence type="predicted"/>
<keyword evidence="4 10" id="KW-0812">Transmembrane</keyword>
<sequence length="514" mass="55049">MLVFEIVIALLLAGALLSLGARRLRAPYPALMALAGTLGAVVPGLPEVTLDPELALALFVAPVLLDAAYDASPRDLRDNWLPVTGLVVVCVLCTAFAVAATARWIEPGIPWAAAIALGAIVAPPDASAATAVLRQLRPPHRVLVILEGESLLNDASALLVYRVAVAAAMTGAFDASQLLPTLLLTCGGGAALGLVWARLYFRLSDLVEETAISILLQFLGVFALWLLAERLGVSPIIATVANAIAIARLAPLRSDARHRIASYAVWDVAVFVLNMLAFILIGLQLRGILHRLDGGTWRDLGFAAAACAAVILVRVFWVMGYNTVIRWKIRRFGTRSRRPLQRPSWQGGVIISWCGMRGIVTLAAALALPEQFPFRDLILLTAFAVTLATLVAQGLTLRWLMERLCLPDDGAVEREVALARRETAEAALAALADAPTGQAAAMLREEYVARLRPAGGSGEALWQLQRQAVAAQRQRLASLRSAGAIGDDAFHVIEEEIDLLELSADPRVKALRAE</sequence>
<evidence type="ECO:0000256" key="6">
    <source>
        <dbReference type="ARBA" id="ARBA00023053"/>
    </source>
</evidence>
<dbReference type="GO" id="GO:0015386">
    <property type="term" value="F:potassium:proton antiporter activity"/>
    <property type="evidence" value="ECO:0007669"/>
    <property type="project" value="TreeGrafter"/>
</dbReference>
<accession>A0A327M908</accession>
<dbReference type="EMBL" id="QLIX01000007">
    <property type="protein sequence ID" value="RAI58846.1"/>
    <property type="molecule type" value="Genomic_DNA"/>
</dbReference>
<evidence type="ECO:0000259" key="11">
    <source>
        <dbReference type="Pfam" id="PF00999"/>
    </source>
</evidence>
<reference evidence="13" key="1">
    <citation type="submission" date="2018-06" db="EMBL/GenBank/DDBJ databases">
        <authorList>
            <person name="Khan S.A."/>
        </authorList>
    </citation>
    <scope>NUCLEOTIDE SEQUENCE [LARGE SCALE GENOMIC DNA]</scope>
    <source>
        <strain evidence="13">DB-1506</strain>
    </source>
</reference>